<keyword evidence="4 7" id="KW-0324">Glycolysis</keyword>
<dbReference type="PANTHER" id="PTHR11469:SF1">
    <property type="entry name" value="GLUCOSE-6-PHOSPHATE ISOMERASE"/>
    <property type="match status" value="1"/>
</dbReference>
<sequence>MTITDILQMNNKDKWIRYCDLLFSDDSLGFWLDISRMDVEKSDFEKFRDIYSKAFDSIENLENGSIANMDEGRQVGHYWLRNPQIAPSEKISDSISKEINDISKFGASILNGEITNSDGKKYTDVFWIGIGGSGLGPLLIKESFKKESIGLNLHFLDNVDPEGISHKLNSILPNIESTLFVIVSKSGGTPEPLIGMEQAMKFVSDNNQNWSSRAIAITSKGSKLDQLAVIEKWLNIFDLPDWVGGRTSITGAVGLLPAVLIGADINKFLDGASKMDGLTRVKDIKNNPAALLSLAWFKSGNGKGLRDMVVLPYRDRLEVFSRYLQQLVMESLGKKLDRDENQVNQGIAVYGNKGSTDQHAYVQQLRDGIDNFFVNFIEILRDPAEIVEVKNKRPGDYLSGFLQGTRSALTEGGRQNLTITFKSFDESSLGALIALFERAVSLYAELINVNAYNQPGVEAGKKAATNIINLQKDIEKLLDDKKERTLREIDEALSTDSTESIYLILRKLSENSEHYFMNGNQSNPDELTISKC</sequence>
<evidence type="ECO:0000256" key="1">
    <source>
        <dbReference type="ARBA" id="ARBA00004926"/>
    </source>
</evidence>
<evidence type="ECO:0000256" key="6">
    <source>
        <dbReference type="ARBA" id="ARBA00029321"/>
    </source>
</evidence>
<dbReference type="PRINTS" id="PR00662">
    <property type="entry name" value="G6PISOMERASE"/>
</dbReference>
<dbReference type="UniPathway" id="UPA00138"/>
<evidence type="ECO:0000256" key="4">
    <source>
        <dbReference type="ARBA" id="ARBA00023152"/>
    </source>
</evidence>
<dbReference type="GO" id="GO:0097367">
    <property type="term" value="F:carbohydrate derivative binding"/>
    <property type="evidence" value="ECO:0007669"/>
    <property type="project" value="InterPro"/>
</dbReference>
<dbReference type="PANTHER" id="PTHR11469">
    <property type="entry name" value="GLUCOSE-6-PHOSPHATE ISOMERASE"/>
    <property type="match status" value="1"/>
</dbReference>
<evidence type="ECO:0000256" key="3">
    <source>
        <dbReference type="ARBA" id="ARBA00022432"/>
    </source>
</evidence>
<dbReference type="AlphaFoldDB" id="A0A318R2M7"/>
<keyword evidence="3 7" id="KW-0312">Gluconeogenesis</keyword>
<comment type="catalytic activity">
    <reaction evidence="6 7 8">
        <text>alpha-D-glucose 6-phosphate = beta-D-fructose 6-phosphate</text>
        <dbReference type="Rhea" id="RHEA:11816"/>
        <dbReference type="ChEBI" id="CHEBI:57634"/>
        <dbReference type="ChEBI" id="CHEBI:58225"/>
        <dbReference type="EC" id="5.3.1.9"/>
    </reaction>
</comment>
<comment type="similarity">
    <text evidence="2 7 8">Belongs to the GPI family.</text>
</comment>
<keyword evidence="7" id="KW-0963">Cytoplasm</keyword>
<comment type="subcellular location">
    <subcellularLocation>
        <location evidence="7">Cytoplasm</location>
    </subcellularLocation>
</comment>
<dbReference type="GO" id="GO:0048029">
    <property type="term" value="F:monosaccharide binding"/>
    <property type="evidence" value="ECO:0007669"/>
    <property type="project" value="TreeGrafter"/>
</dbReference>
<feature type="active site" description="Proton donor" evidence="7">
    <location>
        <position position="330"/>
    </location>
</feature>
<name>A0A318R2M7_PROMR</name>
<dbReference type="EC" id="5.3.1.9" evidence="7"/>
<dbReference type="Pfam" id="PF00342">
    <property type="entry name" value="PGI"/>
    <property type="match status" value="2"/>
</dbReference>
<evidence type="ECO:0000313" key="9">
    <source>
        <dbReference type="EMBL" id="PYE03075.1"/>
    </source>
</evidence>
<dbReference type="RefSeq" id="WP_158466572.1">
    <property type="nucleotide sequence ID" value="NZ_QJUE01000002.1"/>
</dbReference>
<evidence type="ECO:0000313" key="10">
    <source>
        <dbReference type="Proteomes" id="UP000247807"/>
    </source>
</evidence>
<comment type="function">
    <text evidence="7">Catalyzes the reversible isomerization of glucose-6-phosphate to fructose-6-phosphate.</text>
</comment>
<organism evidence="9 10">
    <name type="scientific">Prochlorococcus marinus XMU1408</name>
    <dbReference type="NCBI Taxonomy" id="2213228"/>
    <lineage>
        <taxon>Bacteria</taxon>
        <taxon>Bacillati</taxon>
        <taxon>Cyanobacteriota</taxon>
        <taxon>Cyanophyceae</taxon>
        <taxon>Synechococcales</taxon>
        <taxon>Prochlorococcaceae</taxon>
        <taxon>Prochlorococcus</taxon>
    </lineage>
</organism>
<dbReference type="GO" id="GO:0051156">
    <property type="term" value="P:glucose 6-phosphate metabolic process"/>
    <property type="evidence" value="ECO:0007669"/>
    <property type="project" value="TreeGrafter"/>
</dbReference>
<dbReference type="GO" id="GO:0006096">
    <property type="term" value="P:glycolytic process"/>
    <property type="evidence" value="ECO:0007669"/>
    <property type="project" value="UniProtKB-UniRule"/>
</dbReference>
<dbReference type="PROSITE" id="PS00174">
    <property type="entry name" value="P_GLUCOSE_ISOMERASE_2"/>
    <property type="match status" value="1"/>
</dbReference>
<evidence type="ECO:0000256" key="2">
    <source>
        <dbReference type="ARBA" id="ARBA00006604"/>
    </source>
</evidence>
<dbReference type="EMBL" id="QJUE01000002">
    <property type="protein sequence ID" value="PYE03075.1"/>
    <property type="molecule type" value="Genomic_DNA"/>
</dbReference>
<dbReference type="PROSITE" id="PS51463">
    <property type="entry name" value="P_GLUCOSE_ISOMERASE_3"/>
    <property type="match status" value="1"/>
</dbReference>
<dbReference type="OrthoDB" id="140919at2"/>
<accession>A0A318R2M7</accession>
<dbReference type="CDD" id="cd05016">
    <property type="entry name" value="SIS_PGI_2"/>
    <property type="match status" value="1"/>
</dbReference>
<evidence type="ECO:0000256" key="8">
    <source>
        <dbReference type="RuleBase" id="RU000612"/>
    </source>
</evidence>
<dbReference type="InterPro" id="IPR018189">
    <property type="entry name" value="Phosphoglucose_isomerase_CS"/>
</dbReference>
<dbReference type="CDD" id="cd05015">
    <property type="entry name" value="SIS_PGI_1"/>
    <property type="match status" value="1"/>
</dbReference>
<dbReference type="GO" id="GO:0004347">
    <property type="term" value="F:glucose-6-phosphate isomerase activity"/>
    <property type="evidence" value="ECO:0007669"/>
    <property type="project" value="UniProtKB-UniRule"/>
</dbReference>
<feature type="active site" evidence="7">
    <location>
        <position position="359"/>
    </location>
</feature>
<dbReference type="FunFam" id="3.40.50.10490:FF:000021">
    <property type="entry name" value="Glucose-6-phosphate isomerase"/>
    <property type="match status" value="1"/>
</dbReference>
<dbReference type="InterPro" id="IPR035476">
    <property type="entry name" value="SIS_PGI_1"/>
</dbReference>
<comment type="caution">
    <text evidence="9">The sequence shown here is derived from an EMBL/GenBank/DDBJ whole genome shotgun (WGS) entry which is preliminary data.</text>
</comment>
<feature type="active site" evidence="7">
    <location>
        <position position="461"/>
    </location>
</feature>
<dbReference type="InterPro" id="IPR035482">
    <property type="entry name" value="SIS_PGI_2"/>
</dbReference>
<dbReference type="HAMAP" id="MF_00473">
    <property type="entry name" value="G6P_isomerase"/>
    <property type="match status" value="1"/>
</dbReference>
<keyword evidence="5 7" id="KW-0413">Isomerase</keyword>
<dbReference type="NCBIfam" id="NF010696">
    <property type="entry name" value="PRK14096.1"/>
    <property type="match status" value="1"/>
</dbReference>
<comment type="pathway">
    <text evidence="1 7 8">Carbohydrate degradation; glycolysis; D-glyceraldehyde 3-phosphate and glycerone phosphate from D-glucose: step 2/4.</text>
</comment>
<dbReference type="UniPathway" id="UPA00109">
    <property type="reaction ID" value="UER00181"/>
</dbReference>
<dbReference type="InterPro" id="IPR001672">
    <property type="entry name" value="G6P_Isomerase"/>
</dbReference>
<protein>
    <recommendedName>
        <fullName evidence="7">Glucose-6-phosphate isomerase</fullName>
        <shortName evidence="7">GPI</shortName>
        <ecNumber evidence="7">5.3.1.9</ecNumber>
    </recommendedName>
    <alternativeName>
        <fullName evidence="7">Phosphoglucose isomerase</fullName>
        <shortName evidence="7">PGI</shortName>
    </alternativeName>
    <alternativeName>
        <fullName evidence="7">Phosphohexose isomerase</fullName>
        <shortName evidence="7">PHI</shortName>
    </alternativeName>
</protein>
<evidence type="ECO:0000256" key="5">
    <source>
        <dbReference type="ARBA" id="ARBA00023235"/>
    </source>
</evidence>
<dbReference type="SUPFAM" id="SSF53697">
    <property type="entry name" value="SIS domain"/>
    <property type="match status" value="1"/>
</dbReference>
<dbReference type="GO" id="GO:0006094">
    <property type="term" value="P:gluconeogenesis"/>
    <property type="evidence" value="ECO:0007669"/>
    <property type="project" value="UniProtKB-UniRule"/>
</dbReference>
<gene>
    <name evidence="7" type="primary">pgi</name>
    <name evidence="9" type="ORF">DNJ73_04865</name>
</gene>
<dbReference type="InterPro" id="IPR046348">
    <property type="entry name" value="SIS_dom_sf"/>
</dbReference>
<dbReference type="GO" id="GO:0005829">
    <property type="term" value="C:cytosol"/>
    <property type="evidence" value="ECO:0007669"/>
    <property type="project" value="TreeGrafter"/>
</dbReference>
<comment type="pathway">
    <text evidence="7">Carbohydrate biosynthesis; gluconeogenesis.</text>
</comment>
<proteinExistence type="inferred from homology"/>
<dbReference type="Proteomes" id="UP000247807">
    <property type="component" value="Unassembled WGS sequence"/>
</dbReference>
<dbReference type="Gene3D" id="3.40.50.10490">
    <property type="entry name" value="Glucose-6-phosphate isomerase like protein, domain 1"/>
    <property type="match status" value="2"/>
</dbReference>
<evidence type="ECO:0000256" key="7">
    <source>
        <dbReference type="HAMAP-Rule" id="MF_00473"/>
    </source>
</evidence>
<reference evidence="9 10" key="1">
    <citation type="journal article" date="2018" name="Appl. Environ. Microbiol.">
        <title>Genome rearrangement shapes Prochlorococcus ecological adaptation.</title>
        <authorList>
            <person name="Yan W."/>
            <person name="Wei S."/>
            <person name="Wang Q."/>
            <person name="Xiao X."/>
            <person name="Zeng Q."/>
            <person name="Jiao N."/>
            <person name="Zhang R."/>
        </authorList>
    </citation>
    <scope>NUCLEOTIDE SEQUENCE [LARGE SCALE GENOMIC DNA]</scope>
    <source>
        <strain evidence="9 10">XMU1408</strain>
    </source>
</reference>